<comment type="caution">
    <text evidence="1">The sequence shown here is derived from an EMBL/GenBank/DDBJ whole genome shotgun (WGS) entry which is preliminary data.</text>
</comment>
<keyword evidence="2" id="KW-1185">Reference proteome</keyword>
<reference evidence="1 2" key="1">
    <citation type="journal article" date="2022" name="Allergy">
        <title>Genome assembly and annotation of Periplaneta americana reveal a comprehensive cockroach allergen profile.</title>
        <authorList>
            <person name="Wang L."/>
            <person name="Xiong Q."/>
            <person name="Saelim N."/>
            <person name="Wang L."/>
            <person name="Nong W."/>
            <person name="Wan A.T."/>
            <person name="Shi M."/>
            <person name="Liu X."/>
            <person name="Cao Q."/>
            <person name="Hui J.H.L."/>
            <person name="Sookrung N."/>
            <person name="Leung T.F."/>
            <person name="Tungtrongchitr A."/>
            <person name="Tsui S.K.W."/>
        </authorList>
    </citation>
    <scope>NUCLEOTIDE SEQUENCE [LARGE SCALE GENOMIC DNA]</scope>
    <source>
        <strain evidence="1">PWHHKU_190912</strain>
    </source>
</reference>
<organism evidence="1 2">
    <name type="scientific">Periplaneta americana</name>
    <name type="common">American cockroach</name>
    <name type="synonym">Blatta americana</name>
    <dbReference type="NCBI Taxonomy" id="6978"/>
    <lineage>
        <taxon>Eukaryota</taxon>
        <taxon>Metazoa</taxon>
        <taxon>Ecdysozoa</taxon>
        <taxon>Arthropoda</taxon>
        <taxon>Hexapoda</taxon>
        <taxon>Insecta</taxon>
        <taxon>Pterygota</taxon>
        <taxon>Neoptera</taxon>
        <taxon>Polyneoptera</taxon>
        <taxon>Dictyoptera</taxon>
        <taxon>Blattodea</taxon>
        <taxon>Blattoidea</taxon>
        <taxon>Blattidae</taxon>
        <taxon>Blattinae</taxon>
        <taxon>Periplaneta</taxon>
    </lineage>
</organism>
<dbReference type="EMBL" id="JAJSOF020000040">
    <property type="protein sequence ID" value="KAJ4426101.1"/>
    <property type="molecule type" value="Genomic_DNA"/>
</dbReference>
<name>A0ABQ8RWJ6_PERAM</name>
<evidence type="ECO:0000313" key="2">
    <source>
        <dbReference type="Proteomes" id="UP001148838"/>
    </source>
</evidence>
<accession>A0ABQ8RWJ6</accession>
<gene>
    <name evidence="1" type="ORF">ANN_26910</name>
</gene>
<evidence type="ECO:0000313" key="1">
    <source>
        <dbReference type="EMBL" id="KAJ4426101.1"/>
    </source>
</evidence>
<dbReference type="Proteomes" id="UP001148838">
    <property type="component" value="Unassembled WGS sequence"/>
</dbReference>
<protein>
    <submittedName>
        <fullName evidence="1">Uncharacterized protein</fullName>
    </submittedName>
</protein>
<proteinExistence type="predicted"/>
<sequence length="190" mass="21645">MAHHLNPVLQQSCNKISKCRIFFASLSGIPSFFHHSAKRTHMIELTGARRVPSLTDTCWSSNSKLLNVIIGDWNKLKRAFELILNSEDADTKSVRLCNGFLNEMNNFEFTLLAVVFNDIFGYTDILFDVLQKKSLDIVYCAAKIKLTCDLISNQRNEQHFSALFEKSKSLNDINFRRGCTATEEELFAAI</sequence>